<evidence type="ECO:0000256" key="3">
    <source>
        <dbReference type="ARBA" id="ARBA00006873"/>
    </source>
</evidence>
<feature type="binding site" evidence="17">
    <location>
        <position position="77"/>
    </location>
    <ligand>
        <name>Ca(2+)</name>
        <dbReference type="ChEBI" id="CHEBI:29108"/>
        <label>1</label>
    </ligand>
</feature>
<dbReference type="GO" id="GO:0005576">
    <property type="term" value="C:extracellular region"/>
    <property type="evidence" value="ECO:0007669"/>
    <property type="project" value="UniProtKB-SubCell"/>
</dbReference>
<feature type="signal peptide" evidence="20">
    <location>
        <begin position="1"/>
        <end position="24"/>
    </location>
</feature>
<dbReference type="Gene3D" id="1.10.520.10">
    <property type="match status" value="1"/>
</dbReference>
<evidence type="ECO:0000256" key="9">
    <source>
        <dbReference type="ARBA" id="ARBA00022837"/>
    </source>
</evidence>
<evidence type="ECO:0000313" key="23">
    <source>
        <dbReference type="Proteomes" id="UP001370490"/>
    </source>
</evidence>
<evidence type="ECO:0000313" key="22">
    <source>
        <dbReference type="EMBL" id="KAK6937397.1"/>
    </source>
</evidence>
<comment type="caution">
    <text evidence="22">The sequence shown here is derived from an EMBL/GenBank/DDBJ whole genome shotgun (WGS) entry which is preliminary data.</text>
</comment>
<dbReference type="SUPFAM" id="SSF48113">
    <property type="entry name" value="Heme-dependent peroxidases"/>
    <property type="match status" value="1"/>
</dbReference>
<dbReference type="PANTHER" id="PTHR31517:SF48">
    <property type="entry name" value="PEROXIDASE 16-RELATED"/>
    <property type="match status" value="1"/>
</dbReference>
<dbReference type="InterPro" id="IPR010255">
    <property type="entry name" value="Haem_peroxidase_sf"/>
</dbReference>
<evidence type="ECO:0000256" key="12">
    <source>
        <dbReference type="ARBA" id="ARBA00023157"/>
    </source>
</evidence>
<evidence type="ECO:0000256" key="16">
    <source>
        <dbReference type="PIRSR" id="PIRSR600823-2"/>
    </source>
</evidence>
<comment type="cofactor">
    <cofactor evidence="17 20">
        <name>Ca(2+)</name>
        <dbReference type="ChEBI" id="CHEBI:29108"/>
    </cofactor>
    <text evidence="17 20">Binds 2 calcium ions per subunit.</text>
</comment>
<dbReference type="PANTHER" id="PTHR31517">
    <property type="match status" value="1"/>
</dbReference>
<feature type="disulfide bond" evidence="19">
    <location>
        <begin position="121"/>
        <end position="325"/>
    </location>
</feature>
<evidence type="ECO:0000256" key="2">
    <source>
        <dbReference type="ARBA" id="ARBA00002322"/>
    </source>
</evidence>
<feature type="binding site" evidence="17">
    <location>
        <position position="257"/>
    </location>
    <ligand>
        <name>Ca(2+)</name>
        <dbReference type="ChEBI" id="CHEBI:29108"/>
        <label>2</label>
    </ligand>
</feature>
<comment type="similarity">
    <text evidence="3">Belongs to the peroxidase family. Ascorbate peroxidase subfamily.</text>
</comment>
<feature type="disulfide bond" evidence="19">
    <location>
        <begin position="69"/>
        <end position="74"/>
    </location>
</feature>
<dbReference type="PROSITE" id="PS00435">
    <property type="entry name" value="PEROXIDASE_1"/>
    <property type="match status" value="1"/>
</dbReference>
<feature type="binding site" evidence="17">
    <location>
        <position position="71"/>
    </location>
    <ligand>
        <name>Ca(2+)</name>
        <dbReference type="ChEBI" id="CHEBI:29108"/>
        <label>1</label>
    </ligand>
</feature>
<evidence type="ECO:0000256" key="5">
    <source>
        <dbReference type="ARBA" id="ARBA00022525"/>
    </source>
</evidence>
<dbReference type="InterPro" id="IPR002016">
    <property type="entry name" value="Haem_peroxidase"/>
</dbReference>
<evidence type="ECO:0000256" key="4">
    <source>
        <dbReference type="ARBA" id="ARBA00012313"/>
    </source>
</evidence>
<keyword evidence="12 19" id="KW-1015">Disulfide bond</keyword>
<evidence type="ECO:0000256" key="18">
    <source>
        <dbReference type="PIRSR" id="PIRSR600823-4"/>
    </source>
</evidence>
<evidence type="ECO:0000256" key="1">
    <source>
        <dbReference type="ARBA" id="ARBA00000189"/>
    </source>
</evidence>
<keyword evidence="7 20" id="KW-0349">Heme</keyword>
<keyword evidence="11 17" id="KW-0408">Iron</keyword>
<keyword evidence="20" id="KW-0732">Signal</keyword>
<dbReference type="AlphaFoldDB" id="A0AAN8ZH09"/>
<dbReference type="EMBL" id="JBAMMX010000006">
    <property type="protein sequence ID" value="KAK6937397.1"/>
    <property type="molecule type" value="Genomic_DNA"/>
</dbReference>
<dbReference type="Pfam" id="PF00141">
    <property type="entry name" value="peroxidase"/>
    <property type="match status" value="1"/>
</dbReference>
<keyword evidence="8 17" id="KW-0479">Metal-binding</keyword>
<keyword evidence="14 20" id="KW-0376">Hydrogen peroxide</keyword>
<evidence type="ECO:0000256" key="6">
    <source>
        <dbReference type="ARBA" id="ARBA00022559"/>
    </source>
</evidence>
<dbReference type="GO" id="GO:0020037">
    <property type="term" value="F:heme binding"/>
    <property type="evidence" value="ECO:0007669"/>
    <property type="project" value="UniProtKB-UniRule"/>
</dbReference>
<reference evidence="22 23" key="1">
    <citation type="submission" date="2023-12" db="EMBL/GenBank/DDBJ databases">
        <title>A high-quality genome assembly for Dillenia turbinata (Dilleniales).</title>
        <authorList>
            <person name="Chanderbali A."/>
        </authorList>
    </citation>
    <scope>NUCLEOTIDE SEQUENCE [LARGE SCALE GENOMIC DNA]</scope>
    <source>
        <strain evidence="22">LSX21</strain>
        <tissue evidence="22">Leaf</tissue>
    </source>
</reference>
<feature type="active site" description="Proton acceptor" evidence="15">
    <location>
        <position position="67"/>
    </location>
</feature>
<keyword evidence="9 17" id="KW-0106">Calcium</keyword>
<dbReference type="PRINTS" id="PR00458">
    <property type="entry name" value="PEROXIDASE"/>
</dbReference>
<feature type="binding site" evidence="17">
    <location>
        <position position="249"/>
    </location>
    <ligand>
        <name>Ca(2+)</name>
        <dbReference type="ChEBI" id="CHEBI:29108"/>
        <label>2</label>
    </ligand>
</feature>
<evidence type="ECO:0000256" key="13">
    <source>
        <dbReference type="ARBA" id="ARBA00023180"/>
    </source>
</evidence>
<dbReference type="PROSITE" id="PS50873">
    <property type="entry name" value="PEROXIDASE_4"/>
    <property type="match status" value="1"/>
</dbReference>
<comment type="subcellular location">
    <subcellularLocation>
        <location evidence="20">Secreted</location>
    </subcellularLocation>
</comment>
<feature type="binding site" evidence="17">
    <location>
        <position position="68"/>
    </location>
    <ligand>
        <name>Ca(2+)</name>
        <dbReference type="ChEBI" id="CHEBI:29108"/>
        <label>1</label>
    </ligand>
</feature>
<keyword evidence="13" id="KW-0325">Glycoprotein</keyword>
<dbReference type="Proteomes" id="UP001370490">
    <property type="component" value="Unassembled WGS sequence"/>
</dbReference>
<feature type="binding site" evidence="16">
    <location>
        <position position="163"/>
    </location>
    <ligand>
        <name>substrate</name>
    </ligand>
</feature>
<name>A0AAN8ZH09_9MAGN</name>
<dbReference type="GO" id="GO:0042744">
    <property type="term" value="P:hydrogen peroxide catabolic process"/>
    <property type="evidence" value="ECO:0007669"/>
    <property type="project" value="UniProtKB-KW"/>
</dbReference>
<evidence type="ECO:0000259" key="21">
    <source>
        <dbReference type="PROSITE" id="PS50873"/>
    </source>
</evidence>
<dbReference type="Gene3D" id="1.10.420.10">
    <property type="entry name" value="Peroxidase, domain 2"/>
    <property type="match status" value="1"/>
</dbReference>
<evidence type="ECO:0000256" key="7">
    <source>
        <dbReference type="ARBA" id="ARBA00022617"/>
    </source>
</evidence>
<dbReference type="FunFam" id="1.10.420.10:FF:000006">
    <property type="entry name" value="Peroxidase"/>
    <property type="match status" value="1"/>
</dbReference>
<keyword evidence="5 20" id="KW-0964">Secreted</keyword>
<feature type="binding site" evidence="17">
    <location>
        <position position="252"/>
    </location>
    <ligand>
        <name>Ca(2+)</name>
        <dbReference type="ChEBI" id="CHEBI:29108"/>
        <label>2</label>
    </ligand>
</feature>
<evidence type="ECO:0000256" key="14">
    <source>
        <dbReference type="ARBA" id="ARBA00023324"/>
    </source>
</evidence>
<dbReference type="InterPro" id="IPR033905">
    <property type="entry name" value="Secretory_peroxidase"/>
</dbReference>
<feature type="binding site" evidence="17">
    <location>
        <position position="73"/>
    </location>
    <ligand>
        <name>Ca(2+)</name>
        <dbReference type="ChEBI" id="CHEBI:29108"/>
        <label>1</label>
    </ligand>
</feature>
<feature type="chain" id="PRO_5042661799" description="Peroxidase" evidence="20">
    <location>
        <begin position="25"/>
        <end position="329"/>
    </location>
</feature>
<protein>
    <recommendedName>
        <fullName evidence="4 20">Peroxidase</fullName>
        <ecNumber evidence="4 20">1.11.1.7</ecNumber>
    </recommendedName>
</protein>
<evidence type="ECO:0000256" key="20">
    <source>
        <dbReference type="RuleBase" id="RU362060"/>
    </source>
</evidence>
<dbReference type="GO" id="GO:0046872">
    <property type="term" value="F:metal ion binding"/>
    <property type="evidence" value="ECO:0007669"/>
    <property type="project" value="UniProtKB-UniRule"/>
</dbReference>
<evidence type="ECO:0000256" key="10">
    <source>
        <dbReference type="ARBA" id="ARBA00023002"/>
    </source>
</evidence>
<gene>
    <name evidence="22" type="ORF">RJ641_030905</name>
</gene>
<evidence type="ECO:0000256" key="17">
    <source>
        <dbReference type="PIRSR" id="PIRSR600823-3"/>
    </source>
</evidence>
<evidence type="ECO:0000256" key="19">
    <source>
        <dbReference type="PIRSR" id="PIRSR600823-5"/>
    </source>
</evidence>
<dbReference type="FunFam" id="1.10.520.10:FF:000008">
    <property type="entry name" value="Peroxidase"/>
    <property type="match status" value="1"/>
</dbReference>
<dbReference type="EC" id="1.11.1.7" evidence="4 20"/>
<feature type="binding site" evidence="17">
    <location>
        <position position="75"/>
    </location>
    <ligand>
        <name>Ca(2+)</name>
        <dbReference type="ChEBI" id="CHEBI:29108"/>
        <label>1</label>
    </ligand>
</feature>
<organism evidence="22 23">
    <name type="scientific">Dillenia turbinata</name>
    <dbReference type="NCBI Taxonomy" id="194707"/>
    <lineage>
        <taxon>Eukaryota</taxon>
        <taxon>Viridiplantae</taxon>
        <taxon>Streptophyta</taxon>
        <taxon>Embryophyta</taxon>
        <taxon>Tracheophyta</taxon>
        <taxon>Spermatophyta</taxon>
        <taxon>Magnoliopsida</taxon>
        <taxon>eudicotyledons</taxon>
        <taxon>Gunneridae</taxon>
        <taxon>Pentapetalae</taxon>
        <taxon>Dilleniales</taxon>
        <taxon>Dilleniaceae</taxon>
        <taxon>Dillenia</taxon>
    </lineage>
</organism>
<proteinExistence type="inferred from homology"/>
<keyword evidence="23" id="KW-1185">Reference proteome</keyword>
<keyword evidence="6 20" id="KW-0575">Peroxidase</keyword>
<sequence length="329" mass="35531">MEVPKLLICVTLAITISLVSPASSQKLKVGYYKSCCPSAESLIRSTVDKATALDPGAPAALIRLHFHDCFVRGCDASILLNSTPGHPAEIESSGNKGVAGLDIIDEAKAKIEAVCPNTVSCADIVAFAARDGVYRTGKIYYNVPAGRKDGRVSLASEVVSQLPSEKFDVKQLQQNFAKKGLSLEEMVTLSGAHSIGDSHCSSFSYRLYSYNSTYSVDPSLDPAYAAYLKTKCPVPSKTGSASDPVVAFDPVTPDKLDNTYYKNLEKHKGLLASDQVLWDTHVTRKLVQKNVDHPSEWAAKFAKAMVHMGKIDVLTGSQGEIRKNCKVVN</sequence>
<feature type="disulfide bond" evidence="19">
    <location>
        <begin position="36"/>
        <end position="115"/>
    </location>
</feature>
<dbReference type="InterPro" id="IPR019793">
    <property type="entry name" value="Peroxidases_heam-ligand_BS"/>
</dbReference>
<comment type="cofactor">
    <cofactor evidence="17 20">
        <name>heme b</name>
        <dbReference type="ChEBI" id="CHEBI:60344"/>
    </cofactor>
    <text evidence="17 20">Binds 1 heme b (iron(II)-protoporphyrin IX) group per subunit.</text>
</comment>
<dbReference type="PRINTS" id="PR00461">
    <property type="entry name" value="PLPEROXIDASE"/>
</dbReference>
<evidence type="ECO:0000256" key="8">
    <source>
        <dbReference type="ARBA" id="ARBA00022723"/>
    </source>
</evidence>
<evidence type="ECO:0000256" key="15">
    <source>
        <dbReference type="PIRSR" id="PIRSR600823-1"/>
    </source>
</evidence>
<feature type="binding site" evidence="17">
    <location>
        <position position="89"/>
    </location>
    <ligand>
        <name>Ca(2+)</name>
        <dbReference type="ChEBI" id="CHEBI:29108"/>
        <label>1</label>
    </ligand>
</feature>
<feature type="binding site" description="axial binding residue" evidence="17">
    <location>
        <position position="193"/>
    </location>
    <ligand>
        <name>heme b</name>
        <dbReference type="ChEBI" id="CHEBI:60344"/>
    </ligand>
    <ligandPart>
        <name>Fe</name>
        <dbReference type="ChEBI" id="CHEBI:18248"/>
    </ligandPart>
</feature>
<dbReference type="InterPro" id="IPR000823">
    <property type="entry name" value="Peroxidase_pln"/>
</dbReference>
<accession>A0AAN8ZH09</accession>
<feature type="site" description="Transition state stabilizer" evidence="18">
    <location>
        <position position="63"/>
    </location>
</feature>
<feature type="domain" description="Plant heme peroxidase family profile" evidence="21">
    <location>
        <begin position="26"/>
        <end position="329"/>
    </location>
</feature>
<comment type="catalytic activity">
    <reaction evidence="1 20">
        <text>2 a phenolic donor + H2O2 = 2 a phenolic radical donor + 2 H2O</text>
        <dbReference type="Rhea" id="RHEA:56136"/>
        <dbReference type="ChEBI" id="CHEBI:15377"/>
        <dbReference type="ChEBI" id="CHEBI:16240"/>
        <dbReference type="ChEBI" id="CHEBI:139520"/>
        <dbReference type="ChEBI" id="CHEBI:139521"/>
        <dbReference type="EC" id="1.11.1.7"/>
    </reaction>
</comment>
<dbReference type="GO" id="GO:0140825">
    <property type="term" value="F:lactoperoxidase activity"/>
    <property type="evidence" value="ECO:0007669"/>
    <property type="project" value="UniProtKB-EC"/>
</dbReference>
<dbReference type="GO" id="GO:0006979">
    <property type="term" value="P:response to oxidative stress"/>
    <property type="evidence" value="ECO:0007669"/>
    <property type="project" value="UniProtKB-UniRule"/>
</dbReference>
<comment type="similarity">
    <text evidence="20">Belongs to the peroxidase family. Classical plant (class III) peroxidase subfamily.</text>
</comment>
<dbReference type="CDD" id="cd00693">
    <property type="entry name" value="secretory_peroxidase"/>
    <property type="match status" value="1"/>
</dbReference>
<evidence type="ECO:0000256" key="11">
    <source>
        <dbReference type="ARBA" id="ARBA00023004"/>
    </source>
</evidence>
<comment type="function">
    <text evidence="2">Removal of H(2)O(2), oxidation of toxic reductants, biosynthesis and degradation of lignin, suberization, auxin catabolism, response to environmental stresses such as wounding, pathogen attack and oxidative stress. These functions might be dependent on each isozyme/isoform in each plant tissue.</text>
</comment>
<feature type="disulfide bond" evidence="19">
    <location>
        <begin position="200"/>
        <end position="232"/>
    </location>
</feature>
<keyword evidence="10 20" id="KW-0560">Oxidoreductase</keyword>